<evidence type="ECO:0000313" key="2">
    <source>
        <dbReference type="EMBL" id="MBA5604176.1"/>
    </source>
</evidence>
<comment type="caution">
    <text evidence="2">The sequence shown here is derived from an EMBL/GenBank/DDBJ whole genome shotgun (WGS) entry which is preliminary data.</text>
</comment>
<dbReference type="RefSeq" id="WP_182213487.1">
    <property type="nucleotide sequence ID" value="NZ_JACEZS010000001.1"/>
</dbReference>
<reference evidence="2 3" key="1">
    <citation type="submission" date="2020-07" db="EMBL/GenBank/DDBJ databases">
        <title>Novel species isolated from subtropical streams in China.</title>
        <authorList>
            <person name="Lu H."/>
        </authorList>
    </citation>
    <scope>NUCLEOTIDE SEQUENCE [LARGE SCALE GENOMIC DNA]</scope>
    <source>
        <strain evidence="2 3">FT3S</strain>
    </source>
</reference>
<sequence length="242" mass="27070">MNGSRQHHARQQFEPPQLERMRIAAESLISCYCSLQASGGHLLSGLMEGGPPIQWEHYPADDVIDKALGYQFFYHSHSPLDRDPSLEHGHFHLFARMEQHAAGVDQLAEQRFLAALDAAPAKDASTVNLLCISVNETGVPIRLFTVNRWVTGGHLLSAEATLKLLDSFSVDTEHHRAVADWLKAMLVLFRSEIQRLLAQRDKTLRELALRQTPLLLENESAEILSSMSIDIDRQIASLVDCA</sequence>
<dbReference type="EMBL" id="JACEZS010000001">
    <property type="protein sequence ID" value="MBA5604176.1"/>
    <property type="molecule type" value="Genomic_DNA"/>
</dbReference>
<keyword evidence="3" id="KW-1185">Reference proteome</keyword>
<accession>A0A7W2I588</accession>
<name>A0A7W2I588_9BURK</name>
<proteinExistence type="predicted"/>
<evidence type="ECO:0000259" key="1">
    <source>
        <dbReference type="Pfam" id="PF22308"/>
    </source>
</evidence>
<evidence type="ECO:0000313" key="3">
    <source>
        <dbReference type="Proteomes" id="UP000566711"/>
    </source>
</evidence>
<dbReference type="Proteomes" id="UP000566711">
    <property type="component" value="Unassembled WGS sequence"/>
</dbReference>
<organism evidence="2 3">
    <name type="scientific">Rugamonas fusca</name>
    <dbReference type="NCBI Taxonomy" id="2758568"/>
    <lineage>
        <taxon>Bacteria</taxon>
        <taxon>Pseudomonadati</taxon>
        <taxon>Pseudomonadota</taxon>
        <taxon>Betaproteobacteria</taxon>
        <taxon>Burkholderiales</taxon>
        <taxon>Oxalobacteraceae</taxon>
        <taxon>Telluria group</taxon>
        <taxon>Rugamonas</taxon>
    </lineage>
</organism>
<feature type="domain" description="DUF6969" evidence="1">
    <location>
        <begin position="24"/>
        <end position="229"/>
    </location>
</feature>
<gene>
    <name evidence="2" type="ORF">H3H36_02210</name>
</gene>
<dbReference type="AlphaFoldDB" id="A0A7W2I588"/>
<dbReference type="InterPro" id="IPR054242">
    <property type="entry name" value="DUF6969"/>
</dbReference>
<dbReference type="Pfam" id="PF22308">
    <property type="entry name" value="DUF6969"/>
    <property type="match status" value="1"/>
</dbReference>
<protein>
    <recommendedName>
        <fullName evidence="1">DUF6969 domain-containing protein</fullName>
    </recommendedName>
</protein>